<reference evidence="4" key="2">
    <citation type="submission" date="2013-04" db="EMBL/GenBank/DDBJ databases">
        <title>Genome sequence of Pseudoalteromonas citrea.</title>
        <authorList>
            <person name="Xie B.-B."/>
            <person name="Rong J.-C."/>
            <person name="Qin Q.-L."/>
            <person name="Shu Y.-L."/>
            <person name="Zhang Y.-Z."/>
        </authorList>
    </citation>
    <scope>NUCLEOTIDE SEQUENCE</scope>
    <source>
        <strain evidence="4">NCIMB 1889</strain>
    </source>
</reference>
<dbReference type="AlphaFoldDB" id="U1KL74"/>
<name>U1KL74_9GAMM</name>
<sequence length="157" mass="18445">MQIRKNMKTIVVYSSSNKQGNTADACKKYIAQSGADSLYLDDFIIHDYTYEHRHTDDDFRGLFLQILEYDHIVFASPVYWYAVTPRMKAFFDRISEYMDDKSLHPVLRRLRGKAFSIHTNSISDTAPEPMLAMLIKTCEYLGMQVKEQKHFHYPQAY</sequence>
<evidence type="ECO:0000313" key="4">
    <source>
        <dbReference type="EMBL" id="ERG17734.1"/>
    </source>
</evidence>
<evidence type="ECO:0000256" key="1">
    <source>
        <dbReference type="ARBA" id="ARBA00022630"/>
    </source>
</evidence>
<dbReference type="Pfam" id="PF03358">
    <property type="entry name" value="FMN_red"/>
    <property type="match status" value="1"/>
</dbReference>
<dbReference type="EMBL" id="AHBZ02000160">
    <property type="protein sequence ID" value="ERG17734.1"/>
    <property type="molecule type" value="Genomic_DNA"/>
</dbReference>
<dbReference type="InterPro" id="IPR029039">
    <property type="entry name" value="Flavoprotein-like_sf"/>
</dbReference>
<proteinExistence type="predicted"/>
<protein>
    <submittedName>
        <fullName evidence="4">FMN reductase, NADPH-dependent</fullName>
    </submittedName>
</protein>
<dbReference type="PANTHER" id="PTHR43278">
    <property type="entry name" value="NAD(P)H-DEPENDENT FMN-CONTAINING OXIDOREDUCTASE YWQN-RELATED"/>
    <property type="match status" value="1"/>
</dbReference>
<dbReference type="SUPFAM" id="SSF52218">
    <property type="entry name" value="Flavoproteins"/>
    <property type="match status" value="1"/>
</dbReference>
<dbReference type="InterPro" id="IPR051796">
    <property type="entry name" value="ISF_SsuE-like"/>
</dbReference>
<dbReference type="InterPro" id="IPR005025">
    <property type="entry name" value="FMN_Rdtase-like_dom"/>
</dbReference>
<keyword evidence="1" id="KW-0285">Flavoprotein</keyword>
<evidence type="ECO:0000256" key="2">
    <source>
        <dbReference type="ARBA" id="ARBA00022643"/>
    </source>
</evidence>
<dbReference type="eggNOG" id="COG0655">
    <property type="taxonomic scope" value="Bacteria"/>
</dbReference>
<comment type="caution">
    <text evidence="4">The sequence shown here is derived from an EMBL/GenBank/DDBJ whole genome shotgun (WGS) entry which is preliminary data.</text>
</comment>
<dbReference type="GO" id="GO:0016491">
    <property type="term" value="F:oxidoreductase activity"/>
    <property type="evidence" value="ECO:0007669"/>
    <property type="project" value="InterPro"/>
</dbReference>
<evidence type="ECO:0000259" key="3">
    <source>
        <dbReference type="Pfam" id="PF03358"/>
    </source>
</evidence>
<organism evidence="4">
    <name type="scientific">Pseudoalteromonas citrea DSM 8771</name>
    <dbReference type="NCBI Taxonomy" id="1117314"/>
    <lineage>
        <taxon>Bacteria</taxon>
        <taxon>Pseudomonadati</taxon>
        <taxon>Pseudomonadota</taxon>
        <taxon>Gammaproteobacteria</taxon>
        <taxon>Alteromonadales</taxon>
        <taxon>Pseudoalteromonadaceae</taxon>
        <taxon>Pseudoalteromonas</taxon>
    </lineage>
</organism>
<dbReference type="PANTHER" id="PTHR43278:SF4">
    <property type="entry name" value="NAD(P)H-DEPENDENT FMN-CONTAINING OXIDOREDUCTASE YWQN-RELATED"/>
    <property type="match status" value="1"/>
</dbReference>
<reference evidence="4" key="1">
    <citation type="journal article" date="2012" name="J. Bacteriol.">
        <title>Genome sequences of type strains of seven species of the marine bacterium Pseudoalteromonas.</title>
        <authorList>
            <person name="Xie B.B."/>
            <person name="Shu Y.L."/>
            <person name="Qin Q.L."/>
            <person name="Rong J.C."/>
            <person name="Zhang X.Y."/>
            <person name="Chen X.L."/>
            <person name="Shi M."/>
            <person name="He H.L."/>
            <person name="Zhou B.C."/>
            <person name="Zhang Y.Z."/>
        </authorList>
    </citation>
    <scope>NUCLEOTIDE SEQUENCE [LARGE SCALE GENOMIC DNA]</scope>
    <source>
        <strain evidence="4">NCIMB 1889</strain>
    </source>
</reference>
<accession>U1KL74</accession>
<keyword evidence="2" id="KW-0288">FMN</keyword>
<dbReference type="Gene3D" id="3.40.50.360">
    <property type="match status" value="1"/>
</dbReference>
<feature type="domain" description="NADPH-dependent FMN reductase-like" evidence="3">
    <location>
        <begin position="7"/>
        <end position="155"/>
    </location>
</feature>
<dbReference type="STRING" id="1117314.PCIT_15250"/>
<gene>
    <name evidence="4" type="ORF">PCIT_15250</name>
</gene>